<dbReference type="EMBL" id="JF755415">
    <property type="protein sequence ID" value="AEM05810.1"/>
    <property type="molecule type" value="Genomic_DNA"/>
</dbReference>
<evidence type="ECO:0000256" key="2">
    <source>
        <dbReference type="ARBA" id="ARBA00004147"/>
    </source>
</evidence>
<dbReference type="Proteomes" id="UP000277038">
    <property type="component" value="Segment"/>
</dbReference>
<dbReference type="PROSITE" id="PS52020">
    <property type="entry name" value="CRESS_DNA_REP"/>
    <property type="match status" value="1"/>
</dbReference>
<dbReference type="GO" id="GO:0004519">
    <property type="term" value="F:endonuclease activity"/>
    <property type="evidence" value="ECO:0007669"/>
    <property type="project" value="UniProtKB-KW"/>
</dbReference>
<dbReference type="GO" id="GO:0003677">
    <property type="term" value="F:DNA binding"/>
    <property type="evidence" value="ECO:0007669"/>
    <property type="project" value="UniProtKB-KW"/>
</dbReference>
<keyword evidence="12" id="KW-0347">Helicase</keyword>
<evidence type="ECO:0000313" key="18">
    <source>
        <dbReference type="Proteomes" id="UP000277038"/>
    </source>
</evidence>
<dbReference type="Pfam" id="PF02407">
    <property type="entry name" value="Viral_Rep"/>
    <property type="match status" value="1"/>
</dbReference>
<evidence type="ECO:0000256" key="5">
    <source>
        <dbReference type="ARBA" id="ARBA00022695"/>
    </source>
</evidence>
<reference evidence="17 18" key="1">
    <citation type="journal article" date="2011" name="PLoS Pathog.">
        <title>The fecal viral flora of wild rodents.</title>
        <authorList>
            <person name="Phan T.G."/>
            <person name="Kapusinszky B."/>
            <person name="Wang C."/>
            <person name="Rose R.K."/>
            <person name="Lipton H.L."/>
            <person name="Delwart E.L."/>
        </authorList>
    </citation>
    <scope>NUCLEOTIDE SEQUENCE [LARGE SCALE GENOMIC DNA]</scope>
    <source>
        <strain evidence="17 18">RodSCV_M-53</strain>
    </source>
</reference>
<evidence type="ECO:0000256" key="12">
    <source>
        <dbReference type="ARBA" id="ARBA00022806"/>
    </source>
</evidence>
<keyword evidence="7" id="KW-0540">Nuclease</keyword>
<dbReference type="GO" id="GO:0046872">
    <property type="term" value="F:metal ion binding"/>
    <property type="evidence" value="ECO:0007669"/>
    <property type="project" value="UniProtKB-KW"/>
</dbReference>
<dbReference type="GO" id="GO:0004386">
    <property type="term" value="F:helicase activity"/>
    <property type="evidence" value="ECO:0007669"/>
    <property type="project" value="UniProtKB-KW"/>
</dbReference>
<dbReference type="GO" id="GO:0016787">
    <property type="term" value="F:hydrolase activity"/>
    <property type="evidence" value="ECO:0007669"/>
    <property type="project" value="UniProtKB-KW"/>
</dbReference>
<keyword evidence="13" id="KW-0067">ATP-binding</keyword>
<keyword evidence="15" id="KW-0238">DNA-binding</keyword>
<evidence type="ECO:0000256" key="1">
    <source>
        <dbReference type="ARBA" id="ARBA00001946"/>
    </source>
</evidence>
<evidence type="ECO:0000256" key="3">
    <source>
        <dbReference type="ARBA" id="ARBA00022562"/>
    </source>
</evidence>
<dbReference type="GO" id="GO:0006260">
    <property type="term" value="P:DNA replication"/>
    <property type="evidence" value="ECO:0007669"/>
    <property type="project" value="UniProtKB-KW"/>
</dbReference>
<proteinExistence type="predicted"/>
<evidence type="ECO:0000256" key="15">
    <source>
        <dbReference type="ARBA" id="ARBA00023125"/>
    </source>
</evidence>
<evidence type="ECO:0000256" key="9">
    <source>
        <dbReference type="ARBA" id="ARBA00022741"/>
    </source>
</evidence>
<keyword evidence="4" id="KW-0808">Transferase</keyword>
<keyword evidence="8" id="KW-0479">Metal-binding</keyword>
<keyword evidence="11" id="KW-0378">Hydrolase</keyword>
<keyword evidence="9" id="KW-0547">Nucleotide-binding</keyword>
<dbReference type="GO" id="GO:0042025">
    <property type="term" value="C:host cell nucleus"/>
    <property type="evidence" value="ECO:0007669"/>
    <property type="project" value="UniProtKB-SubCell"/>
</dbReference>
<comment type="cofactor">
    <cofactor evidence="1">
        <name>Mg(2+)</name>
        <dbReference type="ChEBI" id="CHEBI:18420"/>
    </cofactor>
</comment>
<evidence type="ECO:0000256" key="13">
    <source>
        <dbReference type="ARBA" id="ARBA00022840"/>
    </source>
</evidence>
<keyword evidence="10" id="KW-0255">Endonuclease</keyword>
<keyword evidence="6" id="KW-0235">DNA replication</keyword>
<accession>G1C9H7</accession>
<protein>
    <submittedName>
        <fullName evidence="17">REP 1</fullName>
    </submittedName>
</protein>
<evidence type="ECO:0000256" key="4">
    <source>
        <dbReference type="ARBA" id="ARBA00022679"/>
    </source>
</evidence>
<keyword evidence="5" id="KW-0548">Nucleotidyltransferase</keyword>
<evidence type="ECO:0000256" key="6">
    <source>
        <dbReference type="ARBA" id="ARBA00022705"/>
    </source>
</evidence>
<dbReference type="InterPro" id="IPR049912">
    <property type="entry name" value="CRESS_DNA_REP"/>
</dbReference>
<evidence type="ECO:0000256" key="14">
    <source>
        <dbReference type="ARBA" id="ARBA00023124"/>
    </source>
</evidence>
<evidence type="ECO:0000256" key="11">
    <source>
        <dbReference type="ARBA" id="ARBA00022801"/>
    </source>
</evidence>
<dbReference type="GO" id="GO:0016779">
    <property type="term" value="F:nucleotidyltransferase activity"/>
    <property type="evidence" value="ECO:0007669"/>
    <property type="project" value="UniProtKB-KW"/>
</dbReference>
<name>G1C9H7_9VIRU</name>
<evidence type="ECO:0000256" key="7">
    <source>
        <dbReference type="ARBA" id="ARBA00022722"/>
    </source>
</evidence>
<evidence type="ECO:0000256" key="10">
    <source>
        <dbReference type="ARBA" id="ARBA00022759"/>
    </source>
</evidence>
<sequence length="149" mass="16798">MTFRNRGWCFTINNPTEDDSLVALEDVASYVVAGKEVGEEGTPHLQGYCYFKNPKSLAQLKVLLPRAHLEAQKGSHEQAIEYCKKEGDFHEVGTPPMTQKRKGEIGKEFWDEQLSLAKKGRLEEIDSKVLITHFSSLDSHCHSLCSYAP</sequence>
<comment type="subcellular location">
    <subcellularLocation>
        <location evidence="2">Host nucleus</location>
    </subcellularLocation>
</comment>
<evidence type="ECO:0000256" key="8">
    <source>
        <dbReference type="ARBA" id="ARBA00022723"/>
    </source>
</evidence>
<keyword evidence="14" id="KW-0190">Covalent protein-DNA linkage</keyword>
<evidence type="ECO:0000313" key="17">
    <source>
        <dbReference type="EMBL" id="AEM05810.1"/>
    </source>
</evidence>
<keyword evidence="3" id="KW-1048">Host nucleus</keyword>
<dbReference type="GO" id="GO:0005524">
    <property type="term" value="F:ATP binding"/>
    <property type="evidence" value="ECO:0007669"/>
    <property type="project" value="UniProtKB-KW"/>
</dbReference>
<dbReference type="Gene3D" id="3.40.1310.20">
    <property type="match status" value="1"/>
</dbReference>
<feature type="domain" description="CRESS-DNA virus Rep endonuclease" evidence="16">
    <location>
        <begin position="2"/>
        <end position="95"/>
    </location>
</feature>
<organism evidence="17 18">
    <name type="scientific">Rodent stool-associated circular genome virus</name>
    <dbReference type="NCBI Taxonomy" id="1074214"/>
    <lineage>
        <taxon>Viruses</taxon>
        <taxon>Monodnaviria</taxon>
        <taxon>Shotokuvirae</taxon>
        <taxon>Cressdnaviricota</taxon>
        <taxon>Arfiviricetes</taxon>
        <taxon>Cirlivirales</taxon>
        <taxon>Vilyaviridae</taxon>
        <taxon>Glamdringvirus</taxon>
    </lineage>
</organism>
<evidence type="ECO:0000259" key="16">
    <source>
        <dbReference type="PROSITE" id="PS52020"/>
    </source>
</evidence>